<proteinExistence type="predicted"/>
<dbReference type="Pfam" id="PF19291">
    <property type="entry name" value="TREH_N"/>
    <property type="match status" value="1"/>
</dbReference>
<organism evidence="3 4">
    <name type="scientific">Actinomadura miaoliensis</name>
    <dbReference type="NCBI Taxonomy" id="430685"/>
    <lineage>
        <taxon>Bacteria</taxon>
        <taxon>Bacillati</taxon>
        <taxon>Actinomycetota</taxon>
        <taxon>Actinomycetes</taxon>
        <taxon>Streptosporangiales</taxon>
        <taxon>Thermomonosporaceae</taxon>
        <taxon>Actinomadura</taxon>
    </lineage>
</organism>
<dbReference type="InterPro" id="IPR045582">
    <property type="entry name" value="Trehalase-like_N"/>
</dbReference>
<dbReference type="InterPro" id="IPR012341">
    <property type="entry name" value="6hp_glycosidase-like_sf"/>
</dbReference>
<feature type="domain" description="Trehalase-like N-terminal" evidence="2">
    <location>
        <begin position="3"/>
        <end position="179"/>
    </location>
</feature>
<evidence type="ECO:0000259" key="2">
    <source>
        <dbReference type="Pfam" id="PF19291"/>
    </source>
</evidence>
<dbReference type="EMBL" id="BAAAZG010000012">
    <property type="protein sequence ID" value="GAA4067740.1"/>
    <property type="molecule type" value="Genomic_DNA"/>
</dbReference>
<dbReference type="InterPro" id="IPR008928">
    <property type="entry name" value="6-hairpin_glycosidase_sf"/>
</dbReference>
<name>A0ABP7VIN8_9ACTN</name>
<feature type="domain" description="GH15-like" evidence="1">
    <location>
        <begin position="217"/>
        <end position="584"/>
    </location>
</feature>
<keyword evidence="3" id="KW-0378">Hydrolase</keyword>
<dbReference type="Proteomes" id="UP001500683">
    <property type="component" value="Unassembled WGS sequence"/>
</dbReference>
<evidence type="ECO:0000313" key="3">
    <source>
        <dbReference type="EMBL" id="GAA4067740.1"/>
    </source>
</evidence>
<dbReference type="SUPFAM" id="SSF48208">
    <property type="entry name" value="Six-hairpin glycosidases"/>
    <property type="match status" value="1"/>
</dbReference>
<evidence type="ECO:0000313" key="4">
    <source>
        <dbReference type="Proteomes" id="UP001500683"/>
    </source>
</evidence>
<sequence>MDEPARIEDYALIGDCQSAALVGDTGSVDWLCLPRFDSGACMAALLGDAGDGRWLLAPDGAGRASRRRYRPGTLVLETEWDTPTGAVRVVDFMPHRGEAPDVVRVVEGLSGTVRMRFDLRLRFEYGRRVPWVHRAGGRLAGVAGPDAMWLSSPVPVEDRGHGHMADFTVEAGEKVPFVLTWHASHLPAPRPVDALRVLRDTEDEWRKWTGSLSYDGTYRDAVVRSLITLKALTYAPTGGLVAAPTTSLPETPGGVRNWDYRYCWLRDATMTLTALLRSGYTEEAGAWRRWLERALAGSPEDIQIMYGVAGERLLHEWEVDWLPGYEGSRPVRVGNAAAAQLQLDVPGEVLNALYLARRAGLPPEQPVWALQRALLDHVERHWHEPDEGLWEVRGGPRHFVHSKVMCWVAFDRGVRMAEEFGMPGPAGRWRRLRDRVRREVCEKGFDARRGTFTRTYGSADLDAALLMIPMTGFLRGDDPRVRGTVDAVWRELGVDGLVRRYVTRDEEGADGLSGQEGAFVACSFWMADALRLAGREDEARELFERLLGLRNDVGLLAEQYDPHARRQLGNFPQAFSHVPLVHTAYELDGHRTLPHLE</sequence>
<dbReference type="RefSeq" id="WP_344944990.1">
    <property type="nucleotide sequence ID" value="NZ_BAAAZG010000012.1"/>
</dbReference>
<dbReference type="Gene3D" id="1.50.10.10">
    <property type="match status" value="1"/>
</dbReference>
<dbReference type="PANTHER" id="PTHR31616:SF0">
    <property type="entry name" value="GLUCAN 1,4-ALPHA-GLUCOSIDASE"/>
    <property type="match status" value="1"/>
</dbReference>
<gene>
    <name evidence="3" type="ORF">GCM10022214_23090</name>
</gene>
<dbReference type="PANTHER" id="PTHR31616">
    <property type="entry name" value="TREHALASE"/>
    <property type="match status" value="1"/>
</dbReference>
<accession>A0ABP7VIN8</accession>
<comment type="caution">
    <text evidence="3">The sequence shown here is derived from an EMBL/GenBank/DDBJ whole genome shotgun (WGS) entry which is preliminary data.</text>
</comment>
<keyword evidence="4" id="KW-1185">Reference proteome</keyword>
<evidence type="ECO:0000259" key="1">
    <source>
        <dbReference type="Pfam" id="PF00723"/>
    </source>
</evidence>
<dbReference type="Pfam" id="PF00723">
    <property type="entry name" value="Glyco_hydro_15"/>
    <property type="match status" value="1"/>
</dbReference>
<dbReference type="GO" id="GO:0016787">
    <property type="term" value="F:hydrolase activity"/>
    <property type="evidence" value="ECO:0007669"/>
    <property type="project" value="UniProtKB-KW"/>
</dbReference>
<reference evidence="4" key="1">
    <citation type="journal article" date="2019" name="Int. J. Syst. Evol. Microbiol.">
        <title>The Global Catalogue of Microorganisms (GCM) 10K type strain sequencing project: providing services to taxonomists for standard genome sequencing and annotation.</title>
        <authorList>
            <consortium name="The Broad Institute Genomics Platform"/>
            <consortium name="The Broad Institute Genome Sequencing Center for Infectious Disease"/>
            <person name="Wu L."/>
            <person name="Ma J."/>
        </authorList>
    </citation>
    <scope>NUCLEOTIDE SEQUENCE [LARGE SCALE GENOMIC DNA]</scope>
    <source>
        <strain evidence="4">JCM 16702</strain>
    </source>
</reference>
<dbReference type="InterPro" id="IPR011613">
    <property type="entry name" value="GH15-like"/>
</dbReference>
<protein>
    <submittedName>
        <fullName evidence="3">Glycoside hydrolase family 15 protein</fullName>
    </submittedName>
</protein>